<proteinExistence type="predicted"/>
<accession>A0ABS0Z810</accession>
<dbReference type="Proteomes" id="UP000598488">
    <property type="component" value="Unassembled WGS sequence"/>
</dbReference>
<protein>
    <submittedName>
        <fullName evidence="1">Uncharacterized protein</fullName>
    </submittedName>
</protein>
<reference evidence="1 2" key="1">
    <citation type="submission" date="2020-12" db="EMBL/GenBank/DDBJ databases">
        <title>Comparative genome analysis of fungal antagonists Marinomonas ostreistagni 398 and M. spartinae 468.</title>
        <authorList>
            <person name="Fields J.L."/>
            <person name="Mavrodi O.V."/>
            <person name="Biber P.D."/>
            <person name="Indest K.J."/>
            <person name="Mavrodi D.V."/>
        </authorList>
    </citation>
    <scope>NUCLEOTIDE SEQUENCE [LARGE SCALE GENOMIC DNA]</scope>
    <source>
        <strain evidence="1 2">USM7</strain>
    </source>
</reference>
<dbReference type="RefSeq" id="WP_199461241.1">
    <property type="nucleotide sequence ID" value="NZ_JAEMUH010000003.1"/>
</dbReference>
<gene>
    <name evidence="1" type="ORF">JHD44_03760</name>
</gene>
<evidence type="ECO:0000313" key="1">
    <source>
        <dbReference type="EMBL" id="MBJ7549785.1"/>
    </source>
</evidence>
<sequence>MSNSESKYEVFSNYVIHDCLIAGPEYFVISAEKILSEEEYDYYENRGSTRLGIHNLSKQPIGEPTIWATRTWEGHSFFNTRLVNTEYKEYLMMDDAGQVFYGGLGDKKFVEDRIPPDQRCHQLTKVGDQIYGIGFDRTILKRIDHGKWEHLTPRSIRKSSLDNIGFDDMHGFSEEDLYAVGGQNDVWHYDGNDWRFIDICDDPILPMAVCCAEDGFVYIACAHGVLVRGRNEEWEVYRPEDTKVKFTEAVSYQGRIYLGSEKGVFVIEHNAETLAYKPYDFEGQISPVRARRMDVGHGLLLVASFHRVALFDGKQWKNLYGGGPSPEEEAALLEQMVRDAEESVDALHDIADKLKSAKGQG</sequence>
<comment type="caution">
    <text evidence="1">The sequence shown here is derived from an EMBL/GenBank/DDBJ whole genome shotgun (WGS) entry which is preliminary data.</text>
</comment>
<evidence type="ECO:0000313" key="2">
    <source>
        <dbReference type="Proteomes" id="UP000598488"/>
    </source>
</evidence>
<organism evidence="1 2">
    <name type="scientific">Marinomonas ostreistagni</name>
    <dbReference type="NCBI Taxonomy" id="359209"/>
    <lineage>
        <taxon>Bacteria</taxon>
        <taxon>Pseudomonadati</taxon>
        <taxon>Pseudomonadota</taxon>
        <taxon>Gammaproteobacteria</taxon>
        <taxon>Oceanospirillales</taxon>
        <taxon>Oceanospirillaceae</taxon>
        <taxon>Marinomonas</taxon>
    </lineage>
</organism>
<name>A0ABS0Z810_9GAMM</name>
<dbReference type="EMBL" id="JAEMUH010000003">
    <property type="protein sequence ID" value="MBJ7549785.1"/>
    <property type="molecule type" value="Genomic_DNA"/>
</dbReference>
<keyword evidence="2" id="KW-1185">Reference proteome</keyword>